<dbReference type="RefSeq" id="WP_134251474.1">
    <property type="nucleotide sequence ID" value="NZ_CP038009.1"/>
</dbReference>
<keyword evidence="4 7" id="KW-0812">Transmembrane</keyword>
<dbReference type="Gene3D" id="1.20.1250.20">
    <property type="entry name" value="MFS general substrate transporter like domains"/>
    <property type="match status" value="1"/>
</dbReference>
<evidence type="ECO:0000256" key="6">
    <source>
        <dbReference type="ARBA" id="ARBA00023136"/>
    </source>
</evidence>
<evidence type="ECO:0000256" key="4">
    <source>
        <dbReference type="ARBA" id="ARBA00022692"/>
    </source>
</evidence>
<dbReference type="InterPro" id="IPR010290">
    <property type="entry name" value="TM_effector"/>
</dbReference>
<feature type="transmembrane region" description="Helical" evidence="7">
    <location>
        <begin position="313"/>
        <end position="334"/>
    </location>
</feature>
<feature type="transmembrane region" description="Helical" evidence="7">
    <location>
        <begin position="381"/>
        <end position="401"/>
    </location>
</feature>
<evidence type="ECO:0000256" key="1">
    <source>
        <dbReference type="ARBA" id="ARBA00004651"/>
    </source>
</evidence>
<evidence type="ECO:0000256" key="7">
    <source>
        <dbReference type="SAM" id="Phobius"/>
    </source>
</evidence>
<dbReference type="SUPFAM" id="SSF103473">
    <property type="entry name" value="MFS general substrate transporter"/>
    <property type="match status" value="1"/>
</dbReference>
<proteinExistence type="predicted"/>
<evidence type="ECO:0000313" key="8">
    <source>
        <dbReference type="EMBL" id="QBQ15215.1"/>
    </source>
</evidence>
<feature type="transmembrane region" description="Helical" evidence="7">
    <location>
        <begin position="42"/>
        <end position="63"/>
    </location>
</feature>
<keyword evidence="6 7" id="KW-0472">Membrane</keyword>
<organism evidence="8 9">
    <name type="scientific">Acinetobacter haemolyticus</name>
    <dbReference type="NCBI Taxonomy" id="29430"/>
    <lineage>
        <taxon>Bacteria</taxon>
        <taxon>Pseudomonadati</taxon>
        <taxon>Pseudomonadota</taxon>
        <taxon>Gammaproteobacteria</taxon>
        <taxon>Moraxellales</taxon>
        <taxon>Moraxellaceae</taxon>
        <taxon>Acinetobacter</taxon>
    </lineage>
</organism>
<feature type="transmembrane region" description="Helical" evidence="7">
    <location>
        <begin position="139"/>
        <end position="164"/>
    </location>
</feature>
<gene>
    <name evidence="8" type="ORF">AHTJR_02465</name>
</gene>
<dbReference type="Proteomes" id="UP000294395">
    <property type="component" value="Chromosome"/>
</dbReference>
<sequence>MTPYSFGKGFYFVQFSAILNSIASRCIHLALAWWVLSITSDARAFVIFVAIGTAADILARGIFGSLGDTYDKQRLISLCYWMSLISAITIALLATTQTYLAILLFICQALGGLAIGIREPLQSSIVPFQISKEQLSSAIQWRSAAMTIVTFCSPILGTGLISLIGAHNTIWFSVGLILFSIILLNSIKILNVGSKINSKLKRPKWNSGFSTLKQLPPEISLIKITFFINLGLFPFFSVALPTYFYQNYSKTPLLLGIVDTSFAIGMFLGATKLATLANSLFGRAITTYSGYLALSIGILIFALMSQVLSVFHIGYFSLMCFSMCVAGCGLMIALTNTSFVRSAAVPHNFLNRVSASSTFGTGIANPIGVVITGIFISNLGINITLILLSLILIIAAILSFMSTNLRQVLSLSDNEIHGAYSRMYPKAFSKDICTTKILS</sequence>
<dbReference type="InterPro" id="IPR036259">
    <property type="entry name" value="MFS_trans_sf"/>
</dbReference>
<keyword evidence="3" id="KW-1003">Cell membrane</keyword>
<dbReference type="AlphaFoldDB" id="A0A4P7B1F3"/>
<feature type="transmembrane region" description="Helical" evidence="7">
    <location>
        <begin position="288"/>
        <end position="307"/>
    </location>
</feature>
<feature type="transmembrane region" description="Helical" evidence="7">
    <location>
        <begin position="253"/>
        <end position="276"/>
    </location>
</feature>
<dbReference type="CDD" id="cd06173">
    <property type="entry name" value="MFS_MefA_like"/>
    <property type="match status" value="1"/>
</dbReference>
<feature type="transmembrane region" description="Helical" evidence="7">
    <location>
        <begin position="221"/>
        <end position="241"/>
    </location>
</feature>
<dbReference type="PANTHER" id="PTHR23513">
    <property type="entry name" value="INTEGRAL MEMBRANE EFFLUX PROTEIN-RELATED"/>
    <property type="match status" value="1"/>
</dbReference>
<comment type="subcellular location">
    <subcellularLocation>
        <location evidence="1">Cell membrane</location>
        <topology evidence="1">Multi-pass membrane protein</topology>
    </subcellularLocation>
</comment>
<feature type="transmembrane region" description="Helical" evidence="7">
    <location>
        <begin position="355"/>
        <end position="375"/>
    </location>
</feature>
<feature type="transmembrane region" description="Helical" evidence="7">
    <location>
        <begin position="170"/>
        <end position="192"/>
    </location>
</feature>
<feature type="transmembrane region" description="Helical" evidence="7">
    <location>
        <begin position="12"/>
        <end position="36"/>
    </location>
</feature>
<protein>
    <submittedName>
        <fullName evidence="8">MFS transporter</fullName>
    </submittedName>
</protein>
<dbReference type="GO" id="GO:0005886">
    <property type="term" value="C:plasma membrane"/>
    <property type="evidence" value="ECO:0007669"/>
    <property type="project" value="UniProtKB-SubCell"/>
</dbReference>
<accession>A0A4P7B1F3</accession>
<reference evidence="8 9" key="1">
    <citation type="submission" date="2019-03" db="EMBL/GenBank/DDBJ databases">
        <title>Complete genome sequence of two outbreak-associated Acinetobacter haemolyticus strains.</title>
        <authorList>
            <person name="Bai L."/>
            <person name="Zhang S.-C."/>
            <person name="Deng Y."/>
            <person name="Song C.-C."/>
            <person name="Kang G.-B."/>
            <person name="Dong Y."/>
            <person name="Wang Y."/>
            <person name="Gao F."/>
            <person name="Huang H."/>
        </authorList>
    </citation>
    <scope>NUCLEOTIDE SEQUENCE [LARGE SCALE GENOMIC DNA]</scope>
    <source>
        <strain evidence="8 9">TJR01</strain>
    </source>
</reference>
<name>A0A4P7B1F3_ACIHA</name>
<evidence type="ECO:0000256" key="2">
    <source>
        <dbReference type="ARBA" id="ARBA00022448"/>
    </source>
</evidence>
<dbReference type="PANTHER" id="PTHR23513:SF6">
    <property type="entry name" value="MAJOR FACILITATOR SUPERFAMILY ASSOCIATED DOMAIN-CONTAINING PROTEIN"/>
    <property type="match status" value="1"/>
</dbReference>
<dbReference type="Pfam" id="PF05977">
    <property type="entry name" value="MFS_3"/>
    <property type="match status" value="1"/>
</dbReference>
<evidence type="ECO:0000313" key="9">
    <source>
        <dbReference type="Proteomes" id="UP000294395"/>
    </source>
</evidence>
<evidence type="ECO:0000256" key="3">
    <source>
        <dbReference type="ARBA" id="ARBA00022475"/>
    </source>
</evidence>
<dbReference type="EMBL" id="CP038009">
    <property type="protein sequence ID" value="QBQ15215.1"/>
    <property type="molecule type" value="Genomic_DNA"/>
</dbReference>
<keyword evidence="2" id="KW-0813">Transport</keyword>
<keyword evidence="5 7" id="KW-1133">Transmembrane helix</keyword>
<evidence type="ECO:0000256" key="5">
    <source>
        <dbReference type="ARBA" id="ARBA00022989"/>
    </source>
</evidence>